<feature type="compositionally biased region" description="Low complexity" evidence="7">
    <location>
        <begin position="763"/>
        <end position="779"/>
    </location>
</feature>
<evidence type="ECO:0000256" key="1">
    <source>
        <dbReference type="ARBA" id="ARBA00004141"/>
    </source>
</evidence>
<dbReference type="STRING" id="578462.A0A0L0TBM9"/>
<dbReference type="InterPro" id="IPR023299">
    <property type="entry name" value="ATPase_P-typ_cyto_dom_N"/>
</dbReference>
<evidence type="ECO:0000313" key="11">
    <source>
        <dbReference type="Proteomes" id="UP000054350"/>
    </source>
</evidence>
<dbReference type="Gene3D" id="3.40.1110.10">
    <property type="entry name" value="Calcium-transporting ATPase, cytoplasmic domain N"/>
    <property type="match status" value="1"/>
</dbReference>
<dbReference type="OMA" id="QFYLSCK"/>
<dbReference type="Proteomes" id="UP000054350">
    <property type="component" value="Unassembled WGS sequence"/>
</dbReference>
<feature type="region of interest" description="Disordered" evidence="7">
    <location>
        <begin position="1"/>
        <end position="30"/>
    </location>
</feature>
<evidence type="ECO:0000313" key="10">
    <source>
        <dbReference type="EMBL" id="KNE72126.1"/>
    </source>
</evidence>
<keyword evidence="2 8" id="KW-0812">Transmembrane</keyword>
<feature type="transmembrane region" description="Helical" evidence="8">
    <location>
        <begin position="293"/>
        <end position="318"/>
    </location>
</feature>
<dbReference type="Pfam" id="PF00122">
    <property type="entry name" value="E1-E2_ATPase"/>
    <property type="match status" value="1"/>
</dbReference>
<evidence type="ECO:0000259" key="9">
    <source>
        <dbReference type="SMART" id="SM00831"/>
    </source>
</evidence>
<dbReference type="EMBL" id="GG745377">
    <property type="protein sequence ID" value="KNE72126.1"/>
    <property type="molecule type" value="Genomic_DNA"/>
</dbReference>
<evidence type="ECO:0000256" key="5">
    <source>
        <dbReference type="ARBA" id="ARBA00022989"/>
    </source>
</evidence>
<keyword evidence="6 8" id="KW-0472">Membrane</keyword>
<dbReference type="InterPro" id="IPR023298">
    <property type="entry name" value="ATPase_P-typ_TM_dom_sf"/>
</dbReference>
<dbReference type="PRINTS" id="PR00119">
    <property type="entry name" value="CATATPASE"/>
</dbReference>
<dbReference type="InterPro" id="IPR023214">
    <property type="entry name" value="HAD_sf"/>
</dbReference>
<dbReference type="InterPro" id="IPR008250">
    <property type="entry name" value="ATPase_P-typ_transduc_dom_A_sf"/>
</dbReference>
<evidence type="ECO:0000256" key="8">
    <source>
        <dbReference type="SAM" id="Phobius"/>
    </source>
</evidence>
<dbReference type="Gene3D" id="3.40.50.1000">
    <property type="entry name" value="HAD superfamily/HAD-like"/>
    <property type="match status" value="1"/>
</dbReference>
<feature type="transmembrane region" description="Helical" evidence="8">
    <location>
        <begin position="676"/>
        <end position="698"/>
    </location>
</feature>
<feature type="region of interest" description="Disordered" evidence="7">
    <location>
        <begin position="746"/>
        <end position="791"/>
    </location>
</feature>
<proteinExistence type="predicted"/>
<reference evidence="10 11" key="1">
    <citation type="submission" date="2009-11" db="EMBL/GenBank/DDBJ databases">
        <title>Annotation of Allomyces macrogynus ATCC 38327.</title>
        <authorList>
            <consortium name="The Broad Institute Genome Sequencing Platform"/>
            <person name="Russ C."/>
            <person name="Cuomo C."/>
            <person name="Burger G."/>
            <person name="Gray M.W."/>
            <person name="Holland P.W.H."/>
            <person name="King N."/>
            <person name="Lang F.B.F."/>
            <person name="Roger A.J."/>
            <person name="Ruiz-Trillo I."/>
            <person name="Young S.K."/>
            <person name="Zeng Q."/>
            <person name="Gargeya S."/>
            <person name="Fitzgerald M."/>
            <person name="Haas B."/>
            <person name="Abouelleil A."/>
            <person name="Alvarado L."/>
            <person name="Arachchi H.M."/>
            <person name="Berlin A."/>
            <person name="Chapman S.B."/>
            <person name="Gearin G."/>
            <person name="Goldberg J."/>
            <person name="Griggs A."/>
            <person name="Gujja S."/>
            <person name="Hansen M."/>
            <person name="Heiman D."/>
            <person name="Howarth C."/>
            <person name="Larimer J."/>
            <person name="Lui A."/>
            <person name="MacDonald P.J.P."/>
            <person name="McCowen C."/>
            <person name="Montmayeur A."/>
            <person name="Murphy C."/>
            <person name="Neiman D."/>
            <person name="Pearson M."/>
            <person name="Priest M."/>
            <person name="Roberts A."/>
            <person name="Saif S."/>
            <person name="Shea T."/>
            <person name="Sisk P."/>
            <person name="Stolte C."/>
            <person name="Sykes S."/>
            <person name="Wortman J."/>
            <person name="Nusbaum C."/>
            <person name="Birren B."/>
        </authorList>
    </citation>
    <scope>NUCLEOTIDE SEQUENCE [LARGE SCALE GENOMIC DNA]</scope>
    <source>
        <strain evidence="10 11">ATCC 38327</strain>
    </source>
</reference>
<dbReference type="OrthoDB" id="5572195at2759"/>
<dbReference type="PROSITE" id="PS01229">
    <property type="entry name" value="COF_2"/>
    <property type="match status" value="1"/>
</dbReference>
<evidence type="ECO:0000256" key="4">
    <source>
        <dbReference type="ARBA" id="ARBA00022840"/>
    </source>
</evidence>
<dbReference type="InterPro" id="IPR001757">
    <property type="entry name" value="P_typ_ATPase"/>
</dbReference>
<evidence type="ECO:0000256" key="2">
    <source>
        <dbReference type="ARBA" id="ARBA00022692"/>
    </source>
</evidence>
<feature type="domain" description="Cation-transporting P-type ATPase N-terminal" evidence="9">
    <location>
        <begin position="47"/>
        <end position="123"/>
    </location>
</feature>
<dbReference type="Pfam" id="PF00702">
    <property type="entry name" value="Hydrolase"/>
    <property type="match status" value="1"/>
</dbReference>
<gene>
    <name evidence="10" type="ORF">AMAG_16619</name>
</gene>
<dbReference type="SUPFAM" id="SSF56784">
    <property type="entry name" value="HAD-like"/>
    <property type="match status" value="1"/>
</dbReference>
<evidence type="ECO:0000256" key="6">
    <source>
        <dbReference type="ARBA" id="ARBA00023136"/>
    </source>
</evidence>
<keyword evidence="4" id="KW-0067">ATP-binding</keyword>
<dbReference type="Pfam" id="PF00689">
    <property type="entry name" value="Cation_ATPase_C"/>
    <property type="match status" value="1"/>
</dbReference>
<dbReference type="Gene3D" id="1.20.1110.10">
    <property type="entry name" value="Calcium-transporting ATPase, transmembrane domain"/>
    <property type="match status" value="2"/>
</dbReference>
<dbReference type="GO" id="GO:0030001">
    <property type="term" value="P:metal ion transport"/>
    <property type="evidence" value="ECO:0007669"/>
    <property type="project" value="UniProtKB-ARBA"/>
</dbReference>
<dbReference type="Gene3D" id="2.70.150.10">
    <property type="entry name" value="Calcium-transporting ATPase, cytoplasmic transduction domain A"/>
    <property type="match status" value="1"/>
</dbReference>
<dbReference type="eggNOG" id="KOG0202">
    <property type="taxonomic scope" value="Eukaryota"/>
</dbReference>
<dbReference type="InterPro" id="IPR036412">
    <property type="entry name" value="HAD-like_sf"/>
</dbReference>
<feature type="compositionally biased region" description="Low complexity" evidence="7">
    <location>
        <begin position="1"/>
        <end position="19"/>
    </location>
</feature>
<comment type="subcellular location">
    <subcellularLocation>
        <location evidence="1">Membrane</location>
        <topology evidence="1">Multi-pass membrane protein</topology>
    </subcellularLocation>
</comment>
<feature type="transmembrane region" description="Helical" evidence="8">
    <location>
        <begin position="797"/>
        <end position="818"/>
    </location>
</feature>
<evidence type="ECO:0000256" key="3">
    <source>
        <dbReference type="ARBA" id="ARBA00022741"/>
    </source>
</evidence>
<keyword evidence="5 8" id="KW-1133">Transmembrane helix</keyword>
<dbReference type="GO" id="GO:0016020">
    <property type="term" value="C:membrane"/>
    <property type="evidence" value="ECO:0007669"/>
    <property type="project" value="UniProtKB-SubCell"/>
</dbReference>
<dbReference type="GO" id="GO:0005524">
    <property type="term" value="F:ATP binding"/>
    <property type="evidence" value="ECO:0007669"/>
    <property type="project" value="UniProtKB-KW"/>
</dbReference>
<feature type="transmembrane region" description="Helical" evidence="8">
    <location>
        <begin position="830"/>
        <end position="850"/>
    </location>
</feature>
<feature type="transmembrane region" description="Helical" evidence="8">
    <location>
        <begin position="862"/>
        <end position="884"/>
    </location>
</feature>
<dbReference type="Pfam" id="PF00690">
    <property type="entry name" value="Cation_ATPase_N"/>
    <property type="match status" value="1"/>
</dbReference>
<evidence type="ECO:0000256" key="7">
    <source>
        <dbReference type="SAM" id="MobiDB-lite"/>
    </source>
</evidence>
<dbReference type="SMART" id="SM00831">
    <property type="entry name" value="Cation_ATPase_N"/>
    <property type="match status" value="1"/>
</dbReference>
<accession>A0A0L0TBM9</accession>
<reference evidence="11" key="2">
    <citation type="submission" date="2009-11" db="EMBL/GenBank/DDBJ databases">
        <title>The Genome Sequence of Allomyces macrogynus strain ATCC 38327.</title>
        <authorList>
            <consortium name="The Broad Institute Genome Sequencing Platform"/>
            <person name="Russ C."/>
            <person name="Cuomo C."/>
            <person name="Shea T."/>
            <person name="Young S.K."/>
            <person name="Zeng Q."/>
            <person name="Koehrsen M."/>
            <person name="Haas B."/>
            <person name="Borodovsky M."/>
            <person name="Guigo R."/>
            <person name="Alvarado L."/>
            <person name="Berlin A."/>
            <person name="Borenstein D."/>
            <person name="Chen Z."/>
            <person name="Engels R."/>
            <person name="Freedman E."/>
            <person name="Gellesch M."/>
            <person name="Goldberg J."/>
            <person name="Griggs A."/>
            <person name="Gujja S."/>
            <person name="Heiman D."/>
            <person name="Hepburn T."/>
            <person name="Howarth C."/>
            <person name="Jen D."/>
            <person name="Larson L."/>
            <person name="Lewis B."/>
            <person name="Mehta T."/>
            <person name="Park D."/>
            <person name="Pearson M."/>
            <person name="Roberts A."/>
            <person name="Saif S."/>
            <person name="Shenoy N."/>
            <person name="Sisk P."/>
            <person name="Stolte C."/>
            <person name="Sykes S."/>
            <person name="Walk T."/>
            <person name="White J."/>
            <person name="Yandava C."/>
            <person name="Burger G."/>
            <person name="Gray M.W."/>
            <person name="Holland P.W.H."/>
            <person name="King N."/>
            <person name="Lang F.B.F."/>
            <person name="Roger A.J."/>
            <person name="Ruiz-Trillo I."/>
            <person name="Lander E."/>
            <person name="Nusbaum C."/>
        </authorList>
    </citation>
    <scope>NUCLEOTIDE SEQUENCE [LARGE SCALE GENOMIC DNA]</scope>
    <source>
        <strain evidence="11">ATCC 38327</strain>
    </source>
</reference>
<dbReference type="SUPFAM" id="SSF81665">
    <property type="entry name" value="Calcium ATPase, transmembrane domain M"/>
    <property type="match status" value="2"/>
</dbReference>
<dbReference type="InterPro" id="IPR059000">
    <property type="entry name" value="ATPase_P-type_domA"/>
</dbReference>
<dbReference type="InterPro" id="IPR004014">
    <property type="entry name" value="ATPase_P-typ_cation-transptr_N"/>
</dbReference>
<keyword evidence="11" id="KW-1185">Reference proteome</keyword>
<name>A0A0L0TBM9_ALLM3</name>
<dbReference type="PANTHER" id="PTHR42861">
    <property type="entry name" value="CALCIUM-TRANSPORTING ATPASE"/>
    <property type="match status" value="1"/>
</dbReference>
<keyword evidence="3" id="KW-0547">Nucleotide-binding</keyword>
<dbReference type="GO" id="GO:0016887">
    <property type="term" value="F:ATP hydrolysis activity"/>
    <property type="evidence" value="ECO:0007669"/>
    <property type="project" value="InterPro"/>
</dbReference>
<protein>
    <submittedName>
        <fullName evidence="10">HAD ATPase, P-type, family IC</fullName>
    </submittedName>
</protein>
<dbReference type="AlphaFoldDB" id="A0A0L0TBM9"/>
<sequence length="935" mass="98209">MDPSSSSSAPPSLPTAAPADRSNSPDRNVHDHAFRVDGLDAQAPSWSDPSLLLADLLAGLGASVENGLTDAAVAERVSLYGRNTPPPLRDTGRSSWRIIAGELGEPMNMLLVAVAVAYFAVGELGEALIMACAFGTMIALEIATEQRAKRLVRDLAASAVPCSVTVRRNAQLCILEATVLVPGDVVLLERGQRAPADLRVVESLDLAVDEATYSGDSVPVMKYSAEAHDPATGADHGPTMFAPHFVPAQATVQSGRGTFLVVATGARTHLAQMGGLEPSKQPPTQLALFMKRLAFWLACAVVVIVLAVMAGALATGVPWHEAVLTGLVLAFATIPEELPLMVKLVLASAAWTLGHDQPSTRRDYPWWSRTKTGTLTENRLVVDCGVLVDAHIVQDTALHRVWALASIPGGPDVFDRSIRTTTAPEPADVAAWDVVHETPLDPATATKEITRRDPVTGRTVHALRGAPERLVQLATHVLLDMDAARTCDPANLVDLAVHITPDVRRALLSAIERHAAQGLRLVAFGLRGSDHVVYAGSVAFRDAVRPAAHDWIKHCHARGVHVVMATGDHNATALAVARAVGIPAAAVHSRMTPAAKLALVEAAKQDGHTVAFIGDGANDGAALAAAHVGVVMAASPVVADSAVDAADVICLGTSLAGLVRAMQEGRRADANLRKAVAFYLGCKAALVALVAVTMGVFGAFPFSALQLIVLEISMDVGATTLFMLEPADKWSQGVYPRRMDLSLPSYRGSQLDRQPSYGTVVPSSSRGRNSVSSSGSSSRLAKPDPVPSSTPPPSLGIGGWIAGAAVTMFAAVLIAYTWGAEFVVGASPAMAQSLAFTTWLLAHVVLAYSLRSLSVPLRLHGLRSTGIAIWLVAVIAVLGVAFVIAPELGVAAPREALVFCIACSMLPLSLDVVREVKWRFAAAVADEDRAPLLEA</sequence>
<dbReference type="InterPro" id="IPR006068">
    <property type="entry name" value="ATPase_P-typ_cation-transptr_C"/>
</dbReference>
<dbReference type="SUPFAM" id="SSF81653">
    <property type="entry name" value="Calcium ATPase, transduction domain A"/>
    <property type="match status" value="1"/>
</dbReference>
<dbReference type="NCBIfam" id="TIGR01494">
    <property type="entry name" value="ATPase_P-type"/>
    <property type="match status" value="1"/>
</dbReference>
<dbReference type="VEuPathDB" id="FungiDB:AMAG_16619"/>
<dbReference type="SUPFAM" id="SSF81660">
    <property type="entry name" value="Metal cation-transporting ATPase, ATP-binding domain N"/>
    <property type="match status" value="1"/>
</dbReference>
<organism evidence="10 11">
    <name type="scientific">Allomyces macrogynus (strain ATCC 38327)</name>
    <name type="common">Allomyces javanicus var. macrogynus</name>
    <dbReference type="NCBI Taxonomy" id="578462"/>
    <lineage>
        <taxon>Eukaryota</taxon>
        <taxon>Fungi</taxon>
        <taxon>Fungi incertae sedis</taxon>
        <taxon>Blastocladiomycota</taxon>
        <taxon>Blastocladiomycetes</taxon>
        <taxon>Blastocladiales</taxon>
        <taxon>Blastocladiaceae</taxon>
        <taxon>Allomyces</taxon>
    </lineage>
</organism>
<feature type="compositionally biased region" description="Polar residues" evidence="7">
    <location>
        <begin position="747"/>
        <end position="757"/>
    </location>
</feature>